<organism evidence="1 2">
    <name type="scientific">Methylobacterium cerastii</name>
    <dbReference type="NCBI Taxonomy" id="932741"/>
    <lineage>
        <taxon>Bacteria</taxon>
        <taxon>Pseudomonadati</taxon>
        <taxon>Pseudomonadota</taxon>
        <taxon>Alphaproteobacteria</taxon>
        <taxon>Hyphomicrobiales</taxon>
        <taxon>Methylobacteriaceae</taxon>
        <taxon>Methylobacterium</taxon>
    </lineage>
</organism>
<proteinExistence type="predicted"/>
<gene>
    <name evidence="1" type="ORF">AFCDBAGC_2535</name>
</gene>
<protein>
    <submittedName>
        <fullName evidence="1">Uncharacterized protein</fullName>
    </submittedName>
</protein>
<dbReference type="RefSeq" id="WP_147829612.1">
    <property type="nucleotide sequence ID" value="NZ_BPQG01000036.1"/>
</dbReference>
<comment type="caution">
    <text evidence="1">The sequence shown here is derived from an EMBL/GenBank/DDBJ whole genome shotgun (WGS) entry which is preliminary data.</text>
</comment>
<sequence>MTDLLEQAVAAARGLAPDRQDDIARIVLRIAEEARRPAALTAEDEASFAISRSQSARGEFATDDVVRAVWAKHGL</sequence>
<dbReference type="Proteomes" id="UP001055117">
    <property type="component" value="Unassembled WGS sequence"/>
</dbReference>
<keyword evidence="2" id="KW-1185">Reference proteome</keyword>
<accession>A0ABQ4QHH3</accession>
<evidence type="ECO:0000313" key="2">
    <source>
        <dbReference type="Proteomes" id="UP001055117"/>
    </source>
</evidence>
<name>A0ABQ4QHH3_9HYPH</name>
<dbReference type="EMBL" id="BPQG01000036">
    <property type="protein sequence ID" value="GJD44668.1"/>
    <property type="molecule type" value="Genomic_DNA"/>
</dbReference>
<evidence type="ECO:0000313" key="1">
    <source>
        <dbReference type="EMBL" id="GJD44668.1"/>
    </source>
</evidence>
<reference evidence="1 2" key="1">
    <citation type="journal article" date="2021" name="Front. Microbiol.">
        <title>Comprehensive Comparative Genomics and Phenotyping of Methylobacterium Species.</title>
        <authorList>
            <person name="Alessa O."/>
            <person name="Ogura Y."/>
            <person name="Fujitani Y."/>
            <person name="Takami H."/>
            <person name="Hayashi T."/>
            <person name="Sahin N."/>
            <person name="Tani A."/>
        </authorList>
    </citation>
    <scope>NUCLEOTIDE SEQUENCE [LARGE SCALE GENOMIC DNA]</scope>
    <source>
        <strain evidence="1 2">DSM 23679</strain>
    </source>
</reference>